<keyword evidence="5" id="KW-1185">Reference proteome</keyword>
<accession>A0ABT9Y3F0</accession>
<dbReference type="RefSeq" id="WP_307414303.1">
    <property type="nucleotide sequence ID" value="NZ_JAUSTW010000023.1"/>
</dbReference>
<feature type="transmembrane region" description="Helical" evidence="3">
    <location>
        <begin position="213"/>
        <end position="232"/>
    </location>
</feature>
<feature type="transmembrane region" description="Helical" evidence="3">
    <location>
        <begin position="253"/>
        <end position="277"/>
    </location>
</feature>
<feature type="transmembrane region" description="Helical" evidence="3">
    <location>
        <begin position="172"/>
        <end position="193"/>
    </location>
</feature>
<gene>
    <name evidence="4" type="ORF">J2S10_005521</name>
</gene>
<feature type="transmembrane region" description="Helical" evidence="3">
    <location>
        <begin position="341"/>
        <end position="365"/>
    </location>
</feature>
<evidence type="ECO:0000313" key="4">
    <source>
        <dbReference type="EMBL" id="MDQ0202284.1"/>
    </source>
</evidence>
<reference evidence="4 5" key="1">
    <citation type="submission" date="2023-07" db="EMBL/GenBank/DDBJ databases">
        <title>Genomic Encyclopedia of Type Strains, Phase IV (KMG-IV): sequencing the most valuable type-strain genomes for metagenomic binning, comparative biology and taxonomic classification.</title>
        <authorList>
            <person name="Goeker M."/>
        </authorList>
    </citation>
    <scope>NUCLEOTIDE SEQUENCE [LARGE SCALE GENOMIC DNA]</scope>
    <source>
        <strain evidence="4 5">DSM 27594</strain>
    </source>
</reference>
<proteinExistence type="predicted"/>
<dbReference type="Pfam" id="PF03323">
    <property type="entry name" value="GerA"/>
    <property type="match status" value="1"/>
</dbReference>
<name>A0ABT9Y3F0_9BACI</name>
<evidence type="ECO:0000313" key="5">
    <source>
        <dbReference type="Proteomes" id="UP001224122"/>
    </source>
</evidence>
<dbReference type="InterPro" id="IPR004995">
    <property type="entry name" value="Spore_Ger"/>
</dbReference>
<evidence type="ECO:0000256" key="2">
    <source>
        <dbReference type="SAM" id="MobiDB-lite"/>
    </source>
</evidence>
<dbReference type="EMBL" id="JAUSTW010000023">
    <property type="protein sequence ID" value="MDQ0202284.1"/>
    <property type="molecule type" value="Genomic_DNA"/>
</dbReference>
<feature type="transmembrane region" description="Helical" evidence="3">
    <location>
        <begin position="283"/>
        <end position="304"/>
    </location>
</feature>
<keyword evidence="3" id="KW-0812">Transmembrane</keyword>
<feature type="region of interest" description="Disordered" evidence="2">
    <location>
        <begin position="37"/>
        <end position="61"/>
    </location>
</feature>
<keyword evidence="1 3" id="KW-0472">Membrane</keyword>
<feature type="transmembrane region" description="Helical" evidence="3">
    <location>
        <begin position="311"/>
        <end position="329"/>
    </location>
</feature>
<protein>
    <recommendedName>
        <fullName evidence="6">Spore germination protein</fullName>
    </recommendedName>
</protein>
<evidence type="ECO:0000256" key="3">
    <source>
        <dbReference type="SAM" id="Phobius"/>
    </source>
</evidence>
<sequence length="411" mass="47207">MEQIVEQNEKILQFNKEVLSNIEITQDKSIDFENKYAESNTKDKEEKIPERSLEAPGSERSLTGQQIGLTESLKTNTQVIKHMLKGSKLKICSYTIGTEAQTEMNLFYIENLVDKEILHQVKATISQFKVKYMLHPSVLIEELQAKGTGLSPTVQITERFDIIGNDLLQGKMVIIADNTPIAIIAPIVFWGLFQTQDEYYSSYGRLSNRIMRLIGFLLTMYLPAFYIATQRFHMEDIKKLPIGKHKTELINKFLYTGEILNGFWEMIFILFVLRIIYDTSLHIYKSLNLMITLLAVMIVGQYAVSTKIISSGGLIVGGFAQLCVYLVLVKGLLPMAATMRWVLIPIGWFFGYTGLIAAFLVFFIWGASLKPFGIHYFAPLIPFRPHEWKDTFWRGKLKQIVNSEHKYRMKK</sequence>
<evidence type="ECO:0000256" key="1">
    <source>
        <dbReference type="ARBA" id="ARBA00023136"/>
    </source>
</evidence>
<comment type="caution">
    <text evidence="4">The sequence shown here is derived from an EMBL/GenBank/DDBJ whole genome shotgun (WGS) entry which is preliminary data.</text>
</comment>
<evidence type="ECO:0008006" key="6">
    <source>
        <dbReference type="Google" id="ProtNLM"/>
    </source>
</evidence>
<feature type="compositionally biased region" description="Basic and acidic residues" evidence="2">
    <location>
        <begin position="37"/>
        <end position="53"/>
    </location>
</feature>
<dbReference type="Proteomes" id="UP001224122">
    <property type="component" value="Unassembled WGS sequence"/>
</dbReference>
<organism evidence="4 5">
    <name type="scientific">Neobacillus ginsengisoli</name>
    <dbReference type="NCBI Taxonomy" id="904295"/>
    <lineage>
        <taxon>Bacteria</taxon>
        <taxon>Bacillati</taxon>
        <taxon>Bacillota</taxon>
        <taxon>Bacilli</taxon>
        <taxon>Bacillales</taxon>
        <taxon>Bacillaceae</taxon>
        <taxon>Neobacillus</taxon>
    </lineage>
</organism>
<keyword evidence="3" id="KW-1133">Transmembrane helix</keyword>